<dbReference type="EMBL" id="JAWDGP010001519">
    <property type="protein sequence ID" value="KAK3790684.1"/>
    <property type="molecule type" value="Genomic_DNA"/>
</dbReference>
<dbReference type="AlphaFoldDB" id="A0AAE1AMY2"/>
<reference evidence="1" key="1">
    <citation type="journal article" date="2023" name="G3 (Bethesda)">
        <title>A reference genome for the long-term kleptoplast-retaining sea slug Elysia crispata morphotype clarki.</title>
        <authorList>
            <person name="Eastman K.E."/>
            <person name="Pendleton A.L."/>
            <person name="Shaikh M.A."/>
            <person name="Suttiyut T."/>
            <person name="Ogas R."/>
            <person name="Tomko P."/>
            <person name="Gavelis G."/>
            <person name="Widhalm J.R."/>
            <person name="Wisecaver J.H."/>
        </authorList>
    </citation>
    <scope>NUCLEOTIDE SEQUENCE</scope>
    <source>
        <strain evidence="1">ECLA1</strain>
    </source>
</reference>
<evidence type="ECO:0000313" key="1">
    <source>
        <dbReference type="EMBL" id="KAK3790684.1"/>
    </source>
</evidence>
<proteinExistence type="predicted"/>
<dbReference type="Proteomes" id="UP001283361">
    <property type="component" value="Unassembled WGS sequence"/>
</dbReference>
<accession>A0AAE1AMY2</accession>
<protein>
    <submittedName>
        <fullName evidence="1">Uncharacterized protein</fullName>
    </submittedName>
</protein>
<comment type="caution">
    <text evidence="1">The sequence shown here is derived from an EMBL/GenBank/DDBJ whole genome shotgun (WGS) entry which is preliminary data.</text>
</comment>
<name>A0AAE1AMY2_9GAST</name>
<evidence type="ECO:0000313" key="2">
    <source>
        <dbReference type="Proteomes" id="UP001283361"/>
    </source>
</evidence>
<keyword evidence="2" id="KW-1185">Reference proteome</keyword>
<sequence length="96" mass="10790">MSATGDKIRVPLPLVYDQHPKNQCTHDLTGVQLQDNYTQLLSRSSKILKATRAADFRCIKTRIRRDQIRRLRTPAISKIKAGDAASPATRTLHPPT</sequence>
<gene>
    <name evidence="1" type="ORF">RRG08_038176</name>
</gene>
<organism evidence="1 2">
    <name type="scientific">Elysia crispata</name>
    <name type="common">lettuce slug</name>
    <dbReference type="NCBI Taxonomy" id="231223"/>
    <lineage>
        <taxon>Eukaryota</taxon>
        <taxon>Metazoa</taxon>
        <taxon>Spiralia</taxon>
        <taxon>Lophotrochozoa</taxon>
        <taxon>Mollusca</taxon>
        <taxon>Gastropoda</taxon>
        <taxon>Heterobranchia</taxon>
        <taxon>Euthyneura</taxon>
        <taxon>Panpulmonata</taxon>
        <taxon>Sacoglossa</taxon>
        <taxon>Placobranchoidea</taxon>
        <taxon>Plakobranchidae</taxon>
        <taxon>Elysia</taxon>
    </lineage>
</organism>